<dbReference type="PANTHER" id="PTHR46641:SF2">
    <property type="entry name" value="FMRFAMIDE RECEPTOR"/>
    <property type="match status" value="1"/>
</dbReference>
<dbReference type="PRINTS" id="PR00237">
    <property type="entry name" value="GPCRRHODOPSN"/>
</dbReference>
<dbReference type="CDD" id="cd14978">
    <property type="entry name" value="7tmA_FMRFamide_R-like"/>
    <property type="match status" value="1"/>
</dbReference>
<reference evidence="8" key="1">
    <citation type="journal article" date="2023" name="Mol. Biol. Evol.">
        <title>Third-Generation Sequencing Reveals the Adaptive Role of the Epigenome in Three Deep-Sea Polychaetes.</title>
        <authorList>
            <person name="Perez M."/>
            <person name="Aroh O."/>
            <person name="Sun Y."/>
            <person name="Lan Y."/>
            <person name="Juniper S.K."/>
            <person name="Young C.R."/>
            <person name="Angers B."/>
            <person name="Qian P.Y."/>
        </authorList>
    </citation>
    <scope>NUCLEOTIDE SEQUENCE</scope>
    <source>
        <strain evidence="8">P08H-3</strain>
    </source>
</reference>
<dbReference type="Proteomes" id="UP001208570">
    <property type="component" value="Unassembled WGS sequence"/>
</dbReference>
<dbReference type="GO" id="GO:0016020">
    <property type="term" value="C:membrane"/>
    <property type="evidence" value="ECO:0007669"/>
    <property type="project" value="UniProtKB-SubCell"/>
</dbReference>
<feature type="transmembrane region" description="Helical" evidence="6">
    <location>
        <begin position="70"/>
        <end position="89"/>
    </location>
</feature>
<organism evidence="8 9">
    <name type="scientific">Paralvinella palmiformis</name>
    <dbReference type="NCBI Taxonomy" id="53620"/>
    <lineage>
        <taxon>Eukaryota</taxon>
        <taxon>Metazoa</taxon>
        <taxon>Spiralia</taxon>
        <taxon>Lophotrochozoa</taxon>
        <taxon>Annelida</taxon>
        <taxon>Polychaeta</taxon>
        <taxon>Sedentaria</taxon>
        <taxon>Canalipalpata</taxon>
        <taxon>Terebellida</taxon>
        <taxon>Terebelliformia</taxon>
        <taxon>Alvinellidae</taxon>
        <taxon>Paralvinella</taxon>
    </lineage>
</organism>
<evidence type="ECO:0000256" key="3">
    <source>
        <dbReference type="ARBA" id="ARBA00022989"/>
    </source>
</evidence>
<evidence type="ECO:0000256" key="4">
    <source>
        <dbReference type="ARBA" id="ARBA00023136"/>
    </source>
</evidence>
<proteinExistence type="predicted"/>
<dbReference type="InterPro" id="IPR017452">
    <property type="entry name" value="GPCR_Rhodpsn_7TM"/>
</dbReference>
<keyword evidence="2 6" id="KW-0812">Transmembrane</keyword>
<dbReference type="PROSITE" id="PS50262">
    <property type="entry name" value="G_PROTEIN_RECEP_F1_2"/>
    <property type="match status" value="1"/>
</dbReference>
<keyword evidence="9" id="KW-1185">Reference proteome</keyword>
<feature type="domain" description="G-protein coupled receptors family 1 profile" evidence="7">
    <location>
        <begin position="52"/>
        <end position="312"/>
    </location>
</feature>
<dbReference type="PANTHER" id="PTHR46641">
    <property type="entry name" value="FMRFAMIDE RECEPTOR-RELATED"/>
    <property type="match status" value="1"/>
</dbReference>
<feature type="transmembrane region" description="Helical" evidence="6">
    <location>
        <begin position="109"/>
        <end position="131"/>
    </location>
</feature>
<evidence type="ECO:0000313" key="8">
    <source>
        <dbReference type="EMBL" id="KAK2152281.1"/>
    </source>
</evidence>
<keyword evidence="3 6" id="KW-1133">Transmembrane helix</keyword>
<feature type="region of interest" description="Disordered" evidence="5">
    <location>
        <begin position="343"/>
        <end position="378"/>
    </location>
</feature>
<dbReference type="InterPro" id="IPR000276">
    <property type="entry name" value="GPCR_Rhodpsn"/>
</dbReference>
<dbReference type="InterPro" id="IPR052954">
    <property type="entry name" value="GPCR-Ligand_Int"/>
</dbReference>
<dbReference type="Pfam" id="PF00001">
    <property type="entry name" value="7tm_1"/>
    <property type="match status" value="1"/>
</dbReference>
<protein>
    <recommendedName>
        <fullName evidence="7">G-protein coupled receptors family 1 profile domain-containing protein</fullName>
    </recommendedName>
</protein>
<feature type="compositionally biased region" description="Polar residues" evidence="5">
    <location>
        <begin position="358"/>
        <end position="378"/>
    </location>
</feature>
<name>A0AAD9JFY4_9ANNE</name>
<dbReference type="Gene3D" id="1.20.1070.10">
    <property type="entry name" value="Rhodopsin 7-helix transmembrane proteins"/>
    <property type="match status" value="1"/>
</dbReference>
<evidence type="ECO:0000256" key="1">
    <source>
        <dbReference type="ARBA" id="ARBA00004370"/>
    </source>
</evidence>
<keyword evidence="4 6" id="KW-0472">Membrane</keyword>
<feature type="transmembrane region" description="Helical" evidence="6">
    <location>
        <begin position="193"/>
        <end position="221"/>
    </location>
</feature>
<comment type="subcellular location">
    <subcellularLocation>
        <location evidence="1">Membrane</location>
    </subcellularLocation>
</comment>
<feature type="transmembrane region" description="Helical" evidence="6">
    <location>
        <begin position="295"/>
        <end position="315"/>
    </location>
</feature>
<evidence type="ECO:0000313" key="9">
    <source>
        <dbReference type="Proteomes" id="UP001208570"/>
    </source>
</evidence>
<gene>
    <name evidence="8" type="ORF">LSH36_335g02018</name>
</gene>
<feature type="transmembrane region" description="Helical" evidence="6">
    <location>
        <begin position="36"/>
        <end position="58"/>
    </location>
</feature>
<evidence type="ECO:0000256" key="2">
    <source>
        <dbReference type="ARBA" id="ARBA00022692"/>
    </source>
</evidence>
<feature type="transmembrane region" description="Helical" evidence="6">
    <location>
        <begin position="253"/>
        <end position="275"/>
    </location>
</feature>
<comment type="caution">
    <text evidence="8">The sequence shown here is derived from an EMBL/GenBank/DDBJ whole genome shotgun (WGS) entry which is preliminary data.</text>
</comment>
<sequence length="378" mass="42984">MNLTNTTIWDTDILVSSTKNCSLVIPEDELNVMFQLVHGMVIPIIASVGILLNILNLIVLSNGRLKESSYTYLTGLAFADGAMLLLFFINGIGRGNFPKSSGWRFFEAYLYFPCGFATTTAGLLLTVIVSMERYIFIYKPMRARTWCTRRTARILTGLVWAFCVAVNLPRFFVFEVNTELGKLEYSEFGRSMMYIYMSWFHLLFMSCGCGLALIVLNILLIRGLHRTQNRRQALGARRTEHQRADDHRLTRTLISIVFLFLMGELPSALTSRALVVGLSGDPCVVETKAFKIMSLVSTILIVLQLSLNFVVYCVLNRRFWAVFKEQLCPCSRCRGGHHQDHPFINNNHHPQEEEEPMSITNHPHKSNVNETQENGLIN</sequence>
<evidence type="ECO:0000256" key="5">
    <source>
        <dbReference type="SAM" id="MobiDB-lite"/>
    </source>
</evidence>
<dbReference type="SUPFAM" id="SSF81321">
    <property type="entry name" value="Family A G protein-coupled receptor-like"/>
    <property type="match status" value="1"/>
</dbReference>
<dbReference type="EMBL" id="JAODUP010000334">
    <property type="protein sequence ID" value="KAK2152281.1"/>
    <property type="molecule type" value="Genomic_DNA"/>
</dbReference>
<evidence type="ECO:0000256" key="6">
    <source>
        <dbReference type="SAM" id="Phobius"/>
    </source>
</evidence>
<accession>A0AAD9JFY4</accession>
<evidence type="ECO:0000259" key="7">
    <source>
        <dbReference type="PROSITE" id="PS50262"/>
    </source>
</evidence>
<dbReference type="AlphaFoldDB" id="A0AAD9JFY4"/>
<dbReference type="GO" id="GO:0004930">
    <property type="term" value="F:G protein-coupled receptor activity"/>
    <property type="evidence" value="ECO:0007669"/>
    <property type="project" value="InterPro"/>
</dbReference>
<feature type="transmembrane region" description="Helical" evidence="6">
    <location>
        <begin position="152"/>
        <end position="173"/>
    </location>
</feature>